<keyword evidence="3" id="KW-1185">Reference proteome</keyword>
<proteinExistence type="predicted"/>
<dbReference type="Proteomes" id="UP000192257">
    <property type="component" value="Unassembled WGS sequence"/>
</dbReference>
<dbReference type="AlphaFoldDB" id="A0A1X0P995"/>
<comment type="caution">
    <text evidence="2">The sequence shown here is derived from an EMBL/GenBank/DDBJ whole genome shotgun (WGS) entry which is preliminary data.</text>
</comment>
<name>A0A1X0P995_9TRYP</name>
<accession>A0A1X0P995</accession>
<evidence type="ECO:0000313" key="3">
    <source>
        <dbReference type="Proteomes" id="UP000192257"/>
    </source>
</evidence>
<evidence type="ECO:0000313" key="2">
    <source>
        <dbReference type="EMBL" id="ORC93502.1"/>
    </source>
</evidence>
<dbReference type="VEuPathDB" id="TriTrypDB:TM35_000013790"/>
<dbReference type="RefSeq" id="XP_028887568.1">
    <property type="nucleotide sequence ID" value="XM_029021060.1"/>
</dbReference>
<reference evidence="2 3" key="1">
    <citation type="submission" date="2017-03" db="EMBL/GenBank/DDBJ databases">
        <title>An alternative strategy for trypanosome survival in the mammalian bloodstream revealed through genome and transcriptome analysis of the ubiquitous bovine parasite Trypanosoma (Megatrypanum) theileri.</title>
        <authorList>
            <person name="Kelly S."/>
            <person name="Ivens A."/>
            <person name="Mott A."/>
            <person name="O'Neill E."/>
            <person name="Emms D."/>
            <person name="Macleod O."/>
            <person name="Voorheis P."/>
            <person name="Matthews J."/>
            <person name="Matthews K."/>
            <person name="Carrington M."/>
        </authorList>
    </citation>
    <scope>NUCLEOTIDE SEQUENCE [LARGE SCALE GENOMIC DNA]</scope>
    <source>
        <strain evidence="2">Edinburgh</strain>
    </source>
</reference>
<evidence type="ECO:0000256" key="1">
    <source>
        <dbReference type="SAM" id="MobiDB-lite"/>
    </source>
</evidence>
<protein>
    <submittedName>
        <fullName evidence="2">Uncharacterized protein</fullName>
    </submittedName>
</protein>
<dbReference type="OrthoDB" id="275288at2759"/>
<organism evidence="2 3">
    <name type="scientific">Trypanosoma theileri</name>
    <dbReference type="NCBI Taxonomy" id="67003"/>
    <lineage>
        <taxon>Eukaryota</taxon>
        <taxon>Discoba</taxon>
        <taxon>Euglenozoa</taxon>
        <taxon>Kinetoplastea</taxon>
        <taxon>Metakinetoplastina</taxon>
        <taxon>Trypanosomatida</taxon>
        <taxon>Trypanosomatidae</taxon>
        <taxon>Trypanosoma</taxon>
    </lineage>
</organism>
<gene>
    <name evidence="2" type="ORF">TM35_000013790</name>
</gene>
<feature type="region of interest" description="Disordered" evidence="1">
    <location>
        <begin position="1"/>
        <end position="22"/>
    </location>
</feature>
<dbReference type="EMBL" id="NBCO01000001">
    <property type="protein sequence ID" value="ORC93502.1"/>
    <property type="molecule type" value="Genomic_DNA"/>
</dbReference>
<dbReference type="GeneID" id="39980840"/>
<sequence>MGQGSSAGLVSDTVKGEQYRAHHSARQRIVHRAFHKCVTPSSTAESDFHLNAEEQTCVEEFALLYAAFAKNGFAQFSQLYEQHQRDMYEKARMEMMTQQARKELKH</sequence>